<keyword evidence="3" id="KW-1185">Reference proteome</keyword>
<dbReference type="InterPro" id="IPR004352">
    <property type="entry name" value="GH114_TIM-barrel"/>
</dbReference>
<gene>
    <name evidence="2" type="ORF">SAMN05444377_10494</name>
</gene>
<evidence type="ECO:0000313" key="3">
    <source>
        <dbReference type="Proteomes" id="UP000184147"/>
    </source>
</evidence>
<organism evidence="2 3">
    <name type="scientific">Flavobacterium fontis</name>
    <dbReference type="NCBI Taxonomy" id="1124188"/>
    <lineage>
        <taxon>Bacteria</taxon>
        <taxon>Pseudomonadati</taxon>
        <taxon>Bacteroidota</taxon>
        <taxon>Flavobacteriia</taxon>
        <taxon>Flavobacteriales</taxon>
        <taxon>Flavobacteriaceae</taxon>
        <taxon>Flavobacterium</taxon>
    </lineage>
</organism>
<dbReference type="InterPro" id="IPR017853">
    <property type="entry name" value="GH"/>
</dbReference>
<dbReference type="AlphaFoldDB" id="A0A1M4ZA76"/>
<protein>
    <submittedName>
        <fullName evidence="2">Extracellular protein</fullName>
    </submittedName>
</protein>
<dbReference type="Gene3D" id="3.20.20.70">
    <property type="entry name" value="Aldolase class I"/>
    <property type="match status" value="1"/>
</dbReference>
<dbReference type="PANTHER" id="PTHR35882:SF2">
    <property type="entry name" value="PELA"/>
    <property type="match status" value="1"/>
</dbReference>
<reference evidence="2 3" key="1">
    <citation type="submission" date="2016-11" db="EMBL/GenBank/DDBJ databases">
        <authorList>
            <person name="Jaros S."/>
            <person name="Januszkiewicz K."/>
            <person name="Wedrychowicz H."/>
        </authorList>
    </citation>
    <scope>NUCLEOTIDE SEQUENCE [LARGE SCALE GENOMIC DNA]</scope>
    <source>
        <strain evidence="2 3">DSM 25660</strain>
    </source>
</reference>
<evidence type="ECO:0000313" key="2">
    <source>
        <dbReference type="EMBL" id="SHF14672.1"/>
    </source>
</evidence>
<feature type="domain" description="Glycoside-hydrolase family GH114 TIM-barrel" evidence="1">
    <location>
        <begin position="49"/>
        <end position="244"/>
    </location>
</feature>
<dbReference type="STRING" id="1124188.SAMN05444377_10494"/>
<evidence type="ECO:0000259" key="1">
    <source>
        <dbReference type="Pfam" id="PF03537"/>
    </source>
</evidence>
<dbReference type="PANTHER" id="PTHR35882">
    <property type="entry name" value="PELA"/>
    <property type="match status" value="1"/>
</dbReference>
<dbReference type="Pfam" id="PF03537">
    <property type="entry name" value="Glyco_hydro_114"/>
    <property type="match status" value="1"/>
</dbReference>
<sequence length="269" mass="31500">MRRFNSLWIPILLIVLVLMALQSPPKMKILYCYGKFKPELVKGYDLVVVEAAHFFPSNIRVLKANNKKVIAYISLGEVNRYAAHFEKLQQSTLGKNEIWDSYYLDIRKEQTQSTLLQLMKGLFDQGYDGLFLDNFDNFNQWGPQKAHKEAFIAFVKRIRETYPTKFLIQNAGIELVPQTYPWVDALAVESVVTDYDFKTKKYRLRAAKQYQSYREELLQLYAKYKLPTHLIEYAESSELKNHIAKELEDTPFDFFIGSISLQKLPQNTK</sequence>
<dbReference type="Proteomes" id="UP000184147">
    <property type="component" value="Unassembled WGS sequence"/>
</dbReference>
<name>A0A1M4ZA76_9FLAO</name>
<proteinExistence type="predicted"/>
<dbReference type="InterPro" id="IPR013785">
    <property type="entry name" value="Aldolase_TIM"/>
</dbReference>
<accession>A0A1M4ZA76</accession>
<dbReference type="EMBL" id="FQVQ01000004">
    <property type="protein sequence ID" value="SHF14672.1"/>
    <property type="molecule type" value="Genomic_DNA"/>
</dbReference>
<dbReference type="SUPFAM" id="SSF51445">
    <property type="entry name" value="(Trans)glycosidases"/>
    <property type="match status" value="1"/>
</dbReference>